<protein>
    <recommendedName>
        <fullName evidence="2">KTSC domain-containing protein</fullName>
    </recommendedName>
</protein>
<proteinExistence type="predicted"/>
<name>A0A0F9KYC5_9ZZZZ</name>
<evidence type="ECO:0008006" key="2">
    <source>
        <dbReference type="Google" id="ProtNLM"/>
    </source>
</evidence>
<comment type="caution">
    <text evidence="1">The sequence shown here is derived from an EMBL/GenBank/DDBJ whole genome shotgun (WGS) entry which is preliminary data.</text>
</comment>
<dbReference type="AlphaFoldDB" id="A0A0F9KYC5"/>
<gene>
    <name evidence="1" type="ORF">LCGC14_1346700</name>
</gene>
<dbReference type="EMBL" id="LAZR01008290">
    <property type="protein sequence ID" value="KKM79766.1"/>
    <property type="molecule type" value="Genomic_DNA"/>
</dbReference>
<organism evidence="1">
    <name type="scientific">marine sediment metagenome</name>
    <dbReference type="NCBI Taxonomy" id="412755"/>
    <lineage>
        <taxon>unclassified sequences</taxon>
        <taxon>metagenomes</taxon>
        <taxon>ecological metagenomes</taxon>
    </lineage>
</organism>
<evidence type="ECO:0000313" key="1">
    <source>
        <dbReference type="EMBL" id="KKM79766.1"/>
    </source>
</evidence>
<accession>A0A0F9KYC5</accession>
<sequence>MPSCRITSWDSYGNLSVLIDGKEYNYVGVYIDLHIRLETYLEYRNYKAFFKLINNLERSPYVDKR</sequence>
<reference evidence="1" key="1">
    <citation type="journal article" date="2015" name="Nature">
        <title>Complex archaea that bridge the gap between prokaryotes and eukaryotes.</title>
        <authorList>
            <person name="Spang A."/>
            <person name="Saw J.H."/>
            <person name="Jorgensen S.L."/>
            <person name="Zaremba-Niedzwiedzka K."/>
            <person name="Martijn J."/>
            <person name="Lind A.E."/>
            <person name="van Eijk R."/>
            <person name="Schleper C."/>
            <person name="Guy L."/>
            <person name="Ettema T.J."/>
        </authorList>
    </citation>
    <scope>NUCLEOTIDE SEQUENCE</scope>
</reference>